<comment type="caution">
    <text evidence="8">The sequence shown here is derived from an EMBL/GenBank/DDBJ whole genome shotgun (WGS) entry which is preliminary data.</text>
</comment>
<dbReference type="EMBL" id="JBBJCI010000124">
    <property type="protein sequence ID" value="KAK7247910.1"/>
    <property type="molecule type" value="Genomic_DNA"/>
</dbReference>
<dbReference type="Gene3D" id="2.10.150.10">
    <property type="entry name" value="Urease, beta subunit"/>
    <property type="match status" value="1"/>
</dbReference>
<dbReference type="Pfam" id="PF00449">
    <property type="entry name" value="Urease_alpha"/>
    <property type="match status" value="1"/>
</dbReference>
<evidence type="ECO:0000313" key="8">
    <source>
        <dbReference type="EMBL" id="KAK7247910.1"/>
    </source>
</evidence>
<dbReference type="InterPro" id="IPR036463">
    <property type="entry name" value="Urease_gamma_sf"/>
</dbReference>
<dbReference type="InterPro" id="IPR002019">
    <property type="entry name" value="Urease_beta-like"/>
</dbReference>
<dbReference type="NCBIfam" id="TIGR00192">
    <property type="entry name" value="urease_beta"/>
    <property type="match status" value="1"/>
</dbReference>
<dbReference type="InterPro" id="IPR050069">
    <property type="entry name" value="Urease_subunit"/>
</dbReference>
<dbReference type="SUPFAM" id="SSF51278">
    <property type="entry name" value="Urease, beta-subunit"/>
    <property type="match status" value="1"/>
</dbReference>
<organism evidence="8 9">
    <name type="scientific">Aureococcus anophagefferens</name>
    <name type="common">Harmful bloom alga</name>
    <dbReference type="NCBI Taxonomy" id="44056"/>
    <lineage>
        <taxon>Eukaryota</taxon>
        <taxon>Sar</taxon>
        <taxon>Stramenopiles</taxon>
        <taxon>Ochrophyta</taxon>
        <taxon>Pelagophyceae</taxon>
        <taxon>Pelagomonadales</taxon>
        <taxon>Pelagomonadaceae</taxon>
        <taxon>Aureococcus</taxon>
    </lineage>
</organism>
<dbReference type="NCBIfam" id="NF009671">
    <property type="entry name" value="PRK13192.1"/>
    <property type="match status" value="1"/>
</dbReference>
<dbReference type="NCBIfam" id="TIGR00193">
    <property type="entry name" value="urease_gam"/>
    <property type="match status" value="1"/>
</dbReference>
<reference evidence="8 9" key="1">
    <citation type="submission" date="2024-03" db="EMBL/GenBank/DDBJ databases">
        <title>Aureococcus anophagefferens CCMP1851 and Kratosvirus quantuckense: Draft genome of a second virus-susceptible host strain in the model system.</title>
        <authorList>
            <person name="Chase E."/>
            <person name="Truchon A.R."/>
            <person name="Schepens W."/>
            <person name="Wilhelm S.W."/>
        </authorList>
    </citation>
    <scope>NUCLEOTIDE SEQUENCE [LARGE SCALE GENOMIC DNA]</scope>
    <source>
        <strain evidence="8 9">CCMP1851</strain>
    </source>
</reference>
<dbReference type="PROSITE" id="PS01120">
    <property type="entry name" value="UREASE_1"/>
    <property type="match status" value="1"/>
</dbReference>
<feature type="binding site" evidence="6">
    <location>
        <position position="475"/>
    </location>
    <ligand>
        <name>substrate</name>
    </ligand>
</feature>
<evidence type="ECO:0000313" key="9">
    <source>
        <dbReference type="Proteomes" id="UP001363151"/>
    </source>
</evidence>
<evidence type="ECO:0000256" key="3">
    <source>
        <dbReference type="ARBA" id="ARBA00022596"/>
    </source>
</evidence>
<evidence type="ECO:0000256" key="6">
    <source>
        <dbReference type="PROSITE-ProRule" id="PRU00700"/>
    </source>
</evidence>
<dbReference type="Pfam" id="PF00699">
    <property type="entry name" value="Urease_beta"/>
    <property type="match status" value="1"/>
</dbReference>
<keyword evidence="9" id="KW-1185">Reference proteome</keyword>
<dbReference type="CDD" id="cd00375">
    <property type="entry name" value="Urease_alpha"/>
    <property type="match status" value="1"/>
</dbReference>
<dbReference type="SUPFAM" id="SSF51556">
    <property type="entry name" value="Metallo-dependent hydrolases"/>
    <property type="match status" value="2"/>
</dbReference>
<name>A0ABR1G3T8_AURAN</name>
<dbReference type="InterPro" id="IPR036461">
    <property type="entry name" value="Urease_betasu_sf"/>
</dbReference>
<sequence length="898" mass="94920">MKLTPREVDHLQLHQCGALAQKRLARGLKLNEPEAIALIAAVCMELVRDGLSVFELMEKGKTLLGARQVQPGVRELVGEVQIEATFPDGTKLLTIHDPIASADGDLALALHGSFLPVPDLAAFGDAPPAARPPGATTPRDGSVTLCEGRDRVELVVRNGGDRPIQVGSHYPFLETNRALTFDRRAALGMRLDVPSGSSVRFEPGDEKTVTLVAYGGARVVRSGNLLTDGAASADRADEVMAKVAAGGFGHAPLPGPPPPGAPFSMARAEYAATFGPTLGDVVRLGDTDLVVRVEKDFTVYGDECKFGGGKTLREGMGQQTGCAASDALDVVITNALVVDAVLGVVKCDIGLKGNRIVGIGKAGNPDVMDGVTPGMIVGVTTEAVAGEKLIATAGGIDAHIHFICPQQCDDAIASGLTTMYGGGTGPATGTCATTCTPAPSEVEMMLKATDGIPLNFGFSGKGNTSDPKGLREVLHEDWGTTPAAIDACLSFADEYDVAVTIHTDTLNESGFVDDSLGAIKGRTIHTYHSEGAGGGHAPDIIKVCGEPNVLPSSTNPTRPFTVNTVDEHLDMLMVCHHLDKSIPEDVASVFPRPFFAPPGEARAPLAVGSPPEFYRRPARPRRFAESRIRGETIAAEDILHDMGAISMISSDSQAMGRIGEVITRTWQTADKMKRQRGPLPEDATSGDDNARVKRYVAKYTINPAIAHGMADHIGSLEVGKLADIVLWKPSHFGAKPEMVIKGGTIAWAQMGDPNASVCRVCRFAPLFFEIPRRPFRRRVRGSAKINTASPPFPRSIPTPQPVKMRPMFGAFGKAVGGTSLAFVSKLAVETNIQNRLGLGKLAVAVANTRALSKKDMVNNAALPAIAVDPETFEVTADGVQLTCAPAKTVPLARTYFLF</sequence>
<dbReference type="InterPro" id="IPR011059">
    <property type="entry name" value="Metal-dep_hydrolase_composite"/>
</dbReference>
<evidence type="ECO:0000256" key="5">
    <source>
        <dbReference type="ARBA" id="ARBA00022801"/>
    </source>
</evidence>
<gene>
    <name evidence="8" type="primary">URE1</name>
    <name evidence="8" type="ORF">SO694_00084183</name>
</gene>
<comment type="pathway">
    <text evidence="1">Nitrogen metabolism; urea degradation; CO(2) and NH(3) from urea (urease route): step 1/1.</text>
</comment>
<dbReference type="InterPro" id="IPR011612">
    <property type="entry name" value="Urease_alpha_N_dom"/>
</dbReference>
<keyword evidence="5 6" id="KW-0378">Hydrolase</keyword>
<dbReference type="InterPro" id="IPR029754">
    <property type="entry name" value="Urease_Ni-bd"/>
</dbReference>
<proteinExistence type="inferred from homology"/>
<feature type="domain" description="Urease" evidence="7">
    <location>
        <begin position="394"/>
        <end position="898"/>
    </location>
</feature>
<dbReference type="PANTHER" id="PTHR33569">
    <property type="entry name" value="UREASE"/>
    <property type="match status" value="1"/>
</dbReference>
<accession>A0ABR1G3T8</accession>
<dbReference type="InterPro" id="IPR017951">
    <property type="entry name" value="Urease_asu_c"/>
</dbReference>
<dbReference type="Gene3D" id="3.20.20.140">
    <property type="entry name" value="Metal-dependent hydrolases"/>
    <property type="match status" value="2"/>
</dbReference>
<evidence type="ECO:0000256" key="4">
    <source>
        <dbReference type="ARBA" id="ARBA00022723"/>
    </source>
</evidence>
<dbReference type="InterPro" id="IPR005848">
    <property type="entry name" value="Urease_asu"/>
</dbReference>
<dbReference type="Pfam" id="PF00547">
    <property type="entry name" value="Urease_gamma"/>
    <property type="match status" value="1"/>
</dbReference>
<dbReference type="InterPro" id="IPR002026">
    <property type="entry name" value="Urease_gamma/gamma-beta_su"/>
</dbReference>
<dbReference type="InterPro" id="IPR032466">
    <property type="entry name" value="Metal_Hydrolase"/>
</dbReference>
<dbReference type="NCBIfam" id="NF009686">
    <property type="entry name" value="PRK13207.1"/>
    <property type="match status" value="1"/>
</dbReference>
<feature type="active site" description="Proton donor" evidence="6">
    <location>
        <position position="576"/>
    </location>
</feature>
<dbReference type="Gene3D" id="2.30.40.10">
    <property type="entry name" value="Urease, subunit C, domain 1"/>
    <property type="match status" value="1"/>
</dbReference>
<protein>
    <recommendedName>
        <fullName evidence="2">urease</fullName>
        <ecNumber evidence="2">3.5.1.5</ecNumber>
    </recommendedName>
</protein>
<dbReference type="SUPFAM" id="SSF51338">
    <property type="entry name" value="Composite domain of metallo-dependent hydrolases"/>
    <property type="match status" value="1"/>
</dbReference>
<dbReference type="PANTHER" id="PTHR33569:SF1">
    <property type="entry name" value="UREASE"/>
    <property type="match status" value="1"/>
</dbReference>
<dbReference type="InterPro" id="IPR006680">
    <property type="entry name" value="Amidohydro-rel"/>
</dbReference>
<dbReference type="Pfam" id="PF01979">
    <property type="entry name" value="Amidohydro_1"/>
    <property type="match status" value="1"/>
</dbReference>
<keyword evidence="3" id="KW-0533">Nickel</keyword>
<dbReference type="CDD" id="cd00407">
    <property type="entry name" value="Urease_beta"/>
    <property type="match status" value="1"/>
</dbReference>
<dbReference type="PROSITE" id="PS51368">
    <property type="entry name" value="UREASE_3"/>
    <property type="match status" value="1"/>
</dbReference>
<evidence type="ECO:0000259" key="7">
    <source>
        <dbReference type="PROSITE" id="PS51368"/>
    </source>
</evidence>
<dbReference type="Gene3D" id="3.30.280.10">
    <property type="entry name" value="Urease, gamma-like subunit"/>
    <property type="match status" value="1"/>
</dbReference>
<dbReference type="HAMAP" id="MF_01953">
    <property type="entry name" value="Urease_alpha"/>
    <property type="match status" value="1"/>
</dbReference>
<dbReference type="CDD" id="cd00390">
    <property type="entry name" value="Urease_gamma"/>
    <property type="match status" value="1"/>
</dbReference>
<dbReference type="Proteomes" id="UP001363151">
    <property type="component" value="Unassembled WGS sequence"/>
</dbReference>
<dbReference type="EC" id="3.5.1.5" evidence="2"/>
<dbReference type="SUPFAM" id="SSF54111">
    <property type="entry name" value="Urease, gamma-subunit"/>
    <property type="match status" value="1"/>
</dbReference>
<evidence type="ECO:0000256" key="1">
    <source>
        <dbReference type="ARBA" id="ARBA00004897"/>
    </source>
</evidence>
<evidence type="ECO:0000256" key="2">
    <source>
        <dbReference type="ARBA" id="ARBA00012934"/>
    </source>
</evidence>
<keyword evidence="4" id="KW-0479">Metal-binding</keyword>